<organism evidence="1 2">
    <name type="scientific">Bimuria novae-zelandiae CBS 107.79</name>
    <dbReference type="NCBI Taxonomy" id="1447943"/>
    <lineage>
        <taxon>Eukaryota</taxon>
        <taxon>Fungi</taxon>
        <taxon>Dikarya</taxon>
        <taxon>Ascomycota</taxon>
        <taxon>Pezizomycotina</taxon>
        <taxon>Dothideomycetes</taxon>
        <taxon>Pleosporomycetidae</taxon>
        <taxon>Pleosporales</taxon>
        <taxon>Massarineae</taxon>
        <taxon>Didymosphaeriaceae</taxon>
        <taxon>Bimuria</taxon>
    </lineage>
</organism>
<gene>
    <name evidence="1" type="ORF">BU23DRAFT_638464</name>
</gene>
<dbReference type="Proteomes" id="UP000800036">
    <property type="component" value="Unassembled WGS sequence"/>
</dbReference>
<proteinExistence type="predicted"/>
<keyword evidence="2" id="KW-1185">Reference proteome</keyword>
<evidence type="ECO:0000313" key="2">
    <source>
        <dbReference type="Proteomes" id="UP000800036"/>
    </source>
</evidence>
<protein>
    <submittedName>
        <fullName evidence="1">Uncharacterized protein</fullName>
    </submittedName>
</protein>
<sequence length="91" mass="10671">MTESRSVRVALLAEIYKLQDHANVHLLFTSRHVPHILKDVQHAQIIEVEAADEDIKLYVRERFCYLPENVRKVKKISIWFLERKVEAASGM</sequence>
<name>A0A6A5V9Z0_9PLEO</name>
<reference evidence="1" key="1">
    <citation type="journal article" date="2020" name="Stud. Mycol.">
        <title>101 Dothideomycetes genomes: a test case for predicting lifestyles and emergence of pathogens.</title>
        <authorList>
            <person name="Haridas S."/>
            <person name="Albert R."/>
            <person name="Binder M."/>
            <person name="Bloem J."/>
            <person name="Labutti K."/>
            <person name="Salamov A."/>
            <person name="Andreopoulos B."/>
            <person name="Baker S."/>
            <person name="Barry K."/>
            <person name="Bills G."/>
            <person name="Bluhm B."/>
            <person name="Cannon C."/>
            <person name="Castanera R."/>
            <person name="Culley D."/>
            <person name="Daum C."/>
            <person name="Ezra D."/>
            <person name="Gonzalez J."/>
            <person name="Henrissat B."/>
            <person name="Kuo A."/>
            <person name="Liang C."/>
            <person name="Lipzen A."/>
            <person name="Lutzoni F."/>
            <person name="Magnuson J."/>
            <person name="Mondo S."/>
            <person name="Nolan M."/>
            <person name="Ohm R."/>
            <person name="Pangilinan J."/>
            <person name="Park H.-J."/>
            <person name="Ramirez L."/>
            <person name="Alfaro M."/>
            <person name="Sun H."/>
            <person name="Tritt A."/>
            <person name="Yoshinaga Y."/>
            <person name="Zwiers L.-H."/>
            <person name="Turgeon B."/>
            <person name="Goodwin S."/>
            <person name="Spatafora J."/>
            <person name="Crous P."/>
            <person name="Grigoriev I."/>
        </authorList>
    </citation>
    <scope>NUCLEOTIDE SEQUENCE</scope>
    <source>
        <strain evidence="1">CBS 107.79</strain>
    </source>
</reference>
<evidence type="ECO:0000313" key="1">
    <source>
        <dbReference type="EMBL" id="KAF1974233.1"/>
    </source>
</evidence>
<dbReference type="AlphaFoldDB" id="A0A6A5V9Z0"/>
<accession>A0A6A5V9Z0</accession>
<dbReference type="EMBL" id="ML976676">
    <property type="protein sequence ID" value="KAF1974233.1"/>
    <property type="molecule type" value="Genomic_DNA"/>
</dbReference>